<dbReference type="EMBL" id="QUSF01000146">
    <property type="protein sequence ID" value="RLV89443.1"/>
    <property type="molecule type" value="Genomic_DNA"/>
</dbReference>
<gene>
    <name evidence="2" type="ORF">DV515_00014870</name>
</gene>
<proteinExistence type="predicted"/>
<reference evidence="2 3" key="1">
    <citation type="journal article" date="2018" name="Proc. R. Soc. B">
        <title>A non-coding region near Follistatin controls head colour polymorphism in the Gouldian finch.</title>
        <authorList>
            <person name="Toomey M.B."/>
            <person name="Marques C.I."/>
            <person name="Andrade P."/>
            <person name="Araujo P.M."/>
            <person name="Sabatino S."/>
            <person name="Gazda M.A."/>
            <person name="Afonso S."/>
            <person name="Lopes R.J."/>
            <person name="Corbo J.C."/>
            <person name="Carneiro M."/>
        </authorList>
    </citation>
    <scope>NUCLEOTIDE SEQUENCE [LARGE SCALE GENOMIC DNA]</scope>
    <source>
        <strain evidence="2">Red01</strain>
        <tissue evidence="2">Muscle</tissue>
    </source>
</reference>
<sequence>MELSKIMVALAAIVVEEWGIFIENAKPPEFGVRNANLTPTIPVPAVAVWETPGKARMPATALRHKSPLRPARLPAASDQWKPRAGPGSLNRSYPAYIPTRKDPDRDQRSSVMVQGHPVCALLLGK</sequence>
<comment type="caution">
    <text evidence="2">The sequence shown here is derived from an EMBL/GenBank/DDBJ whole genome shotgun (WGS) entry which is preliminary data.</text>
</comment>
<dbReference type="Proteomes" id="UP000276834">
    <property type="component" value="Unassembled WGS sequence"/>
</dbReference>
<evidence type="ECO:0000313" key="3">
    <source>
        <dbReference type="Proteomes" id="UP000276834"/>
    </source>
</evidence>
<accession>A0A3L8RY42</accession>
<protein>
    <submittedName>
        <fullName evidence="2">Uncharacterized protein</fullName>
    </submittedName>
</protein>
<feature type="non-terminal residue" evidence="2">
    <location>
        <position position="125"/>
    </location>
</feature>
<name>A0A3L8RY42_CHLGU</name>
<feature type="region of interest" description="Disordered" evidence="1">
    <location>
        <begin position="58"/>
        <end position="109"/>
    </location>
</feature>
<keyword evidence="3" id="KW-1185">Reference proteome</keyword>
<evidence type="ECO:0000256" key="1">
    <source>
        <dbReference type="SAM" id="MobiDB-lite"/>
    </source>
</evidence>
<organism evidence="2 3">
    <name type="scientific">Chloebia gouldiae</name>
    <name type="common">Gouldian finch</name>
    <name type="synonym">Erythrura gouldiae</name>
    <dbReference type="NCBI Taxonomy" id="44316"/>
    <lineage>
        <taxon>Eukaryota</taxon>
        <taxon>Metazoa</taxon>
        <taxon>Chordata</taxon>
        <taxon>Craniata</taxon>
        <taxon>Vertebrata</taxon>
        <taxon>Euteleostomi</taxon>
        <taxon>Archelosauria</taxon>
        <taxon>Archosauria</taxon>
        <taxon>Dinosauria</taxon>
        <taxon>Saurischia</taxon>
        <taxon>Theropoda</taxon>
        <taxon>Coelurosauria</taxon>
        <taxon>Aves</taxon>
        <taxon>Neognathae</taxon>
        <taxon>Neoaves</taxon>
        <taxon>Telluraves</taxon>
        <taxon>Australaves</taxon>
        <taxon>Passeriformes</taxon>
        <taxon>Passeroidea</taxon>
        <taxon>Passeridae</taxon>
        <taxon>Chloebia</taxon>
    </lineage>
</organism>
<feature type="compositionally biased region" description="Basic and acidic residues" evidence="1">
    <location>
        <begin position="99"/>
        <end position="108"/>
    </location>
</feature>
<evidence type="ECO:0000313" key="2">
    <source>
        <dbReference type="EMBL" id="RLV89443.1"/>
    </source>
</evidence>
<dbReference type="AlphaFoldDB" id="A0A3L8RY42"/>